<dbReference type="SUPFAM" id="SSF48371">
    <property type="entry name" value="ARM repeat"/>
    <property type="match status" value="1"/>
</dbReference>
<sequence length="721" mass="81938">MLKSFIFYFLPKSIGIQKCKTLVTPPEFCLGAMGNEGSKLKGLIIEKSPVEANDFWTLYNAQLPSASNDEGCSQLLSVFRGEVFVKGQLWSREMDPIGRAIKNLMVYRHPYILKYVATWDQAGQKHLATERVRPLNEALAQQTNIEICLGLRTILCSLIFLIEKALARHLNISTHSIYVTDNGSWRLAGFEYVWKAMEVDKQLLNLARSFLDSNITGENSEQFSFAVLCEQVLDVSKRERGDGKDTPHVMEFHEYCRTHLKHQNTKLRPTLSAILLHPYFNHEFVLIHSFLFELPLKSVQERQQFFGSLIERLRCFDEEVVASQLGCHLLSRMVLLDPAAQQFVTPYVLRTKIADKATACLFSQQTYVQYLMPHILKMFRLRDAQIRLIFLEYFIDYVSLLGDAQLQSEIIPHLQLGMSDTNDVLVAQTLRCMADLVSILGANKVLGGEDRRRCFSDGRPHPIVSAVSQNYMPEPRSITPLINTSSFDVDEDFMVSGSPLPTESKVAPLSLRLSPDGGEDEKGGLILNEKSRAFCHKFDTETNSNVYTEGHEKTLVNLEEDGVWSDWDTTDELHRLHIKHSKLNDHATPDEQNFHDLGTNKAQANQTLISESFCKDNLNLFHETKKPTQADREFMDDLSALDIQVQSVAHNSALNEFDFFKDMEPVFETNTSRRKTTEMINSRFAAATINASSSDQDAEADQGWGHDEQDDDDICAARMEQ</sequence>
<evidence type="ECO:0000256" key="2">
    <source>
        <dbReference type="SAM" id="MobiDB-lite"/>
    </source>
</evidence>
<accession>A0A9P9YJS7</accession>
<feature type="domain" description="Phosphatase 2A Regulatory Subunit A helical" evidence="3">
    <location>
        <begin position="358"/>
        <end position="438"/>
    </location>
</feature>
<gene>
    <name evidence="4" type="ORF">M5D96_008850</name>
</gene>
<dbReference type="PANTHER" id="PTHR12984:SF15">
    <property type="entry name" value="PROTEIN-ASSOCIATING WITH THE CARBOXYL-TERMINAL DOMAIN OF EZRIN"/>
    <property type="match status" value="1"/>
</dbReference>
<dbReference type="Pfam" id="PF22956">
    <property type="entry name" value="VPS15-like_hel"/>
    <property type="match status" value="1"/>
</dbReference>
<evidence type="ECO:0000313" key="5">
    <source>
        <dbReference type="Proteomes" id="UP001059596"/>
    </source>
</evidence>
<dbReference type="EMBL" id="JAMKOV010000008">
    <property type="protein sequence ID" value="KAI8038161.1"/>
    <property type="molecule type" value="Genomic_DNA"/>
</dbReference>
<dbReference type="OrthoDB" id="9942861at2759"/>
<feature type="region of interest" description="Disordered" evidence="2">
    <location>
        <begin position="689"/>
        <end position="721"/>
    </location>
</feature>
<dbReference type="SUPFAM" id="SSF56112">
    <property type="entry name" value="Protein kinase-like (PK-like)"/>
    <property type="match status" value="1"/>
</dbReference>
<evidence type="ECO:0000259" key="3">
    <source>
        <dbReference type="Pfam" id="PF22956"/>
    </source>
</evidence>
<dbReference type="PANTHER" id="PTHR12984">
    <property type="entry name" value="SCY1-RELATED S/T PROTEIN KINASE-LIKE"/>
    <property type="match status" value="1"/>
</dbReference>
<dbReference type="InterPro" id="IPR051177">
    <property type="entry name" value="CIK-Related_Protein"/>
</dbReference>
<dbReference type="Proteomes" id="UP001059596">
    <property type="component" value="Unassembled WGS sequence"/>
</dbReference>
<comment type="caution">
    <text evidence="4">The sequence shown here is derived from an EMBL/GenBank/DDBJ whole genome shotgun (WGS) entry which is preliminary data.</text>
</comment>
<name>A0A9P9YJS7_9MUSC</name>
<dbReference type="Gene3D" id="1.10.510.10">
    <property type="entry name" value="Transferase(Phosphotransferase) domain 1"/>
    <property type="match status" value="1"/>
</dbReference>
<dbReference type="InterPro" id="IPR011009">
    <property type="entry name" value="Kinase-like_dom_sf"/>
</dbReference>
<organism evidence="4 5">
    <name type="scientific">Drosophila gunungcola</name>
    <name type="common">fruit fly</name>
    <dbReference type="NCBI Taxonomy" id="103775"/>
    <lineage>
        <taxon>Eukaryota</taxon>
        <taxon>Metazoa</taxon>
        <taxon>Ecdysozoa</taxon>
        <taxon>Arthropoda</taxon>
        <taxon>Hexapoda</taxon>
        <taxon>Insecta</taxon>
        <taxon>Pterygota</taxon>
        <taxon>Neoptera</taxon>
        <taxon>Endopterygota</taxon>
        <taxon>Diptera</taxon>
        <taxon>Brachycera</taxon>
        <taxon>Muscomorpha</taxon>
        <taxon>Ephydroidea</taxon>
        <taxon>Drosophilidae</taxon>
        <taxon>Drosophila</taxon>
        <taxon>Sophophora</taxon>
    </lineage>
</organism>
<proteinExistence type="predicted"/>
<evidence type="ECO:0000256" key="1">
    <source>
        <dbReference type="ARBA" id="ARBA00022737"/>
    </source>
</evidence>
<evidence type="ECO:0000313" key="4">
    <source>
        <dbReference type="EMBL" id="KAI8038161.1"/>
    </source>
</evidence>
<reference evidence="4" key="1">
    <citation type="journal article" date="2023" name="Genome Biol. Evol.">
        <title>Long-read-based Genome Assembly of Drosophila gunungcola Reveals Fewer Chemosensory Genes in Flower-breeding Species.</title>
        <authorList>
            <person name="Negi A."/>
            <person name="Liao B.Y."/>
            <person name="Yeh S.D."/>
        </authorList>
    </citation>
    <scope>NUCLEOTIDE SEQUENCE</scope>
    <source>
        <strain evidence="4">Sukarami</strain>
    </source>
</reference>
<keyword evidence="5" id="KW-1185">Reference proteome</keyword>
<dbReference type="InterPro" id="IPR055231">
    <property type="entry name" value="2AA_helical"/>
</dbReference>
<dbReference type="InterPro" id="IPR016024">
    <property type="entry name" value="ARM-type_fold"/>
</dbReference>
<keyword evidence="1" id="KW-0677">Repeat</keyword>
<dbReference type="AlphaFoldDB" id="A0A9P9YJS7"/>
<dbReference type="Gene3D" id="1.25.10.10">
    <property type="entry name" value="Leucine-rich Repeat Variant"/>
    <property type="match status" value="1"/>
</dbReference>
<dbReference type="InterPro" id="IPR011989">
    <property type="entry name" value="ARM-like"/>
</dbReference>
<protein>
    <recommendedName>
        <fullName evidence="3">Phosphatase 2A Regulatory Subunit A helical domain-containing protein</fullName>
    </recommendedName>
</protein>